<evidence type="ECO:0000313" key="3">
    <source>
        <dbReference type="Proteomes" id="UP001433268"/>
    </source>
</evidence>
<evidence type="ECO:0000313" key="2">
    <source>
        <dbReference type="EMBL" id="KAK8085533.1"/>
    </source>
</evidence>
<dbReference type="InterPro" id="IPR010730">
    <property type="entry name" value="HET"/>
</dbReference>
<keyword evidence="3" id="KW-1185">Reference proteome</keyword>
<protein>
    <submittedName>
        <fullName evidence="2">HET-domain-containing protein</fullName>
    </submittedName>
</protein>
<name>A0ABR1WS64_9PEZI</name>
<reference evidence="2 3" key="1">
    <citation type="submission" date="2023-01" db="EMBL/GenBank/DDBJ databases">
        <title>Analysis of 21 Apiospora genomes using comparative genomics revels a genus with tremendous synthesis potential of carbohydrate active enzymes and secondary metabolites.</title>
        <authorList>
            <person name="Sorensen T."/>
        </authorList>
    </citation>
    <scope>NUCLEOTIDE SEQUENCE [LARGE SCALE GENOMIC DNA]</scope>
    <source>
        <strain evidence="2 3">CBS 114990</strain>
    </source>
</reference>
<dbReference type="EMBL" id="JAQQWN010000005">
    <property type="protein sequence ID" value="KAK8085533.1"/>
    <property type="molecule type" value="Genomic_DNA"/>
</dbReference>
<dbReference type="RefSeq" id="XP_066670042.1">
    <property type="nucleotide sequence ID" value="XM_066811119.1"/>
</dbReference>
<sequence>MWLAPTELPRLQLCEVCSNLFTGEIGKDVHHSIWHKRDKHTFTRTVGEIERAAISGCNFCKKLFHNTPYAETLESGRLRPRPPWFSLLNEDEELQIQVQRDSDSLKLIYESKSPATLSWRGKYCWHSGWFLNILAQETAKIWESGGMTGQYCALSYCWGQDQEHKTLTSRYEQYKKGLPYSKLPRTITDAFHVAQSMGIRHIWVDSLCIVQDSQEDKEREMAHMMSIYQNAHFTISAASASDVTQGFLRSPSEPGATGLAYHPLRVSENQTGLVIVSQPEVKDLTEPINKRGWTLQESILTPRLLIFTGLTTVWSCRTGFQPNNLTTSGEDLFYDESQYFGDCELWHENLGYFTSPLSRSDGHSDLTASIEGGILQGSQLLLLWKYLVLNYTRRSLSDSRDRLSALSAITRALAPHFQCKYYAGLWERFLVQGLTWSIEGIEKGPRFKSAAGPSWSWASVVGVACKPISFSGTIQAEVISCKTILVSDGNPYGEVTGGELVIRGYLQQVRVIRGAPSRSPLFDEYGQEYESSHFSDDDVRFPHVDPRAAGSQRVEAWCLLLIDQPGGCWNYIEEFPHNNWCEMMVLVKTDNRKGHLYKRIGVAFAKAKNPPY</sequence>
<feature type="domain" description="Heterokaryon incompatibility" evidence="1">
    <location>
        <begin position="151"/>
        <end position="297"/>
    </location>
</feature>
<accession>A0ABR1WS64</accession>
<gene>
    <name evidence="2" type="ORF">PG997_006804</name>
</gene>
<organism evidence="2 3">
    <name type="scientific">Apiospora hydei</name>
    <dbReference type="NCBI Taxonomy" id="1337664"/>
    <lineage>
        <taxon>Eukaryota</taxon>
        <taxon>Fungi</taxon>
        <taxon>Dikarya</taxon>
        <taxon>Ascomycota</taxon>
        <taxon>Pezizomycotina</taxon>
        <taxon>Sordariomycetes</taxon>
        <taxon>Xylariomycetidae</taxon>
        <taxon>Amphisphaeriales</taxon>
        <taxon>Apiosporaceae</taxon>
        <taxon>Apiospora</taxon>
    </lineage>
</organism>
<dbReference type="GeneID" id="92044179"/>
<dbReference type="Proteomes" id="UP001433268">
    <property type="component" value="Unassembled WGS sequence"/>
</dbReference>
<dbReference type="PANTHER" id="PTHR33112:SF16">
    <property type="entry name" value="HETEROKARYON INCOMPATIBILITY DOMAIN-CONTAINING PROTEIN"/>
    <property type="match status" value="1"/>
</dbReference>
<dbReference type="Pfam" id="PF06985">
    <property type="entry name" value="HET"/>
    <property type="match status" value="1"/>
</dbReference>
<dbReference type="PANTHER" id="PTHR33112">
    <property type="entry name" value="DOMAIN PROTEIN, PUTATIVE-RELATED"/>
    <property type="match status" value="1"/>
</dbReference>
<comment type="caution">
    <text evidence="2">The sequence shown here is derived from an EMBL/GenBank/DDBJ whole genome shotgun (WGS) entry which is preliminary data.</text>
</comment>
<proteinExistence type="predicted"/>
<evidence type="ECO:0000259" key="1">
    <source>
        <dbReference type="Pfam" id="PF06985"/>
    </source>
</evidence>